<proteinExistence type="predicted"/>
<protein>
    <recommendedName>
        <fullName evidence="4">B box-type domain-containing protein</fullName>
    </recommendedName>
</protein>
<organism evidence="2 3">
    <name type="scientific">Meganyctiphanes norvegica</name>
    <name type="common">Northern krill</name>
    <name type="synonym">Thysanopoda norvegica</name>
    <dbReference type="NCBI Taxonomy" id="48144"/>
    <lineage>
        <taxon>Eukaryota</taxon>
        <taxon>Metazoa</taxon>
        <taxon>Ecdysozoa</taxon>
        <taxon>Arthropoda</taxon>
        <taxon>Crustacea</taxon>
        <taxon>Multicrustacea</taxon>
        <taxon>Malacostraca</taxon>
        <taxon>Eumalacostraca</taxon>
        <taxon>Eucarida</taxon>
        <taxon>Euphausiacea</taxon>
        <taxon>Euphausiidae</taxon>
        <taxon>Meganyctiphanes</taxon>
    </lineage>
</organism>
<feature type="coiled-coil region" evidence="1">
    <location>
        <begin position="277"/>
        <end position="318"/>
    </location>
</feature>
<comment type="caution">
    <text evidence="2">The sequence shown here is derived from an EMBL/GenBank/DDBJ whole genome shotgun (WGS) entry which is preliminary data.</text>
</comment>
<keyword evidence="1" id="KW-0175">Coiled coil</keyword>
<gene>
    <name evidence="2" type="ORF">MNOR_LOCUS7426</name>
</gene>
<dbReference type="AlphaFoldDB" id="A0AAV2Q3T8"/>
<evidence type="ECO:0000313" key="2">
    <source>
        <dbReference type="EMBL" id="CAL4068765.1"/>
    </source>
</evidence>
<dbReference type="EMBL" id="CAXKWB010003261">
    <property type="protein sequence ID" value="CAL4068765.1"/>
    <property type="molecule type" value="Genomic_DNA"/>
</dbReference>
<feature type="coiled-coil region" evidence="1">
    <location>
        <begin position="196"/>
        <end position="251"/>
    </location>
</feature>
<evidence type="ECO:0000256" key="1">
    <source>
        <dbReference type="SAM" id="Coils"/>
    </source>
</evidence>
<feature type="non-terminal residue" evidence="2">
    <location>
        <position position="1"/>
    </location>
</feature>
<evidence type="ECO:0008006" key="4">
    <source>
        <dbReference type="Google" id="ProtNLM"/>
    </source>
</evidence>
<feature type="coiled-coil region" evidence="1">
    <location>
        <begin position="105"/>
        <end position="160"/>
    </location>
</feature>
<keyword evidence="3" id="KW-1185">Reference proteome</keyword>
<sequence length="340" mass="39521">VTFICEICQENGDHVTQCDTCGKWLCLLCADMDSREEADRIGQITEEIRINWNCTTCEIKRQNRIDDIDNGKIGSLDMDQGLDIDRYKEALKAKGEQIKEHLIKIKGLEDLIAEKDNCIENLNDMVINMKKEDLDTKEKCQKALLKLYKMEDELRAKEEELILIKLEMDDNLKEFKQLEDDKGEACKVLAEQDHSLVGLEKVVRDGEEELNRREKEMDQKTKELDQKTKELEQKTKELDLKTKELDELKVKTDALIEDLQFRVDSLETLRVSVNDSMDGTLNELKQVEIENTKLKLDLGNTKDKLANLEINSKAEQETLQQDYVKLDKIKNDKDKEIHNE</sequence>
<dbReference type="SUPFAM" id="SSF57903">
    <property type="entry name" value="FYVE/PHD zinc finger"/>
    <property type="match status" value="1"/>
</dbReference>
<dbReference type="Gene3D" id="3.30.40.10">
    <property type="entry name" value="Zinc/RING finger domain, C3HC4 (zinc finger)"/>
    <property type="match status" value="1"/>
</dbReference>
<accession>A0AAV2Q3T8</accession>
<dbReference type="InterPro" id="IPR011011">
    <property type="entry name" value="Znf_FYVE_PHD"/>
</dbReference>
<evidence type="ECO:0000313" key="3">
    <source>
        <dbReference type="Proteomes" id="UP001497623"/>
    </source>
</evidence>
<feature type="non-terminal residue" evidence="2">
    <location>
        <position position="340"/>
    </location>
</feature>
<reference evidence="2 3" key="1">
    <citation type="submission" date="2024-05" db="EMBL/GenBank/DDBJ databases">
        <authorList>
            <person name="Wallberg A."/>
        </authorList>
    </citation>
    <scope>NUCLEOTIDE SEQUENCE [LARGE SCALE GENOMIC DNA]</scope>
</reference>
<name>A0AAV2Q3T8_MEGNR</name>
<dbReference type="Proteomes" id="UP001497623">
    <property type="component" value="Unassembled WGS sequence"/>
</dbReference>
<dbReference type="InterPro" id="IPR013083">
    <property type="entry name" value="Znf_RING/FYVE/PHD"/>
</dbReference>